<dbReference type="EMBL" id="RZNX01000002">
    <property type="protein sequence ID" value="RUT33229.1"/>
    <property type="molecule type" value="Genomic_DNA"/>
</dbReference>
<dbReference type="OrthoDB" id="1736367at2"/>
<proteinExistence type="predicted"/>
<keyword evidence="4" id="KW-1185">Reference proteome</keyword>
<sequence>MKIFHRSGVILLSLALTLMTCGVYNAAHAAGVQVQELRLKVGSKNAEINGSAQTIIQPYQTHGVTMVPLSVFKKAFEADIKLGDGNTVKILKGKHTITLTLGSPVIWVDGHKLRSESAPAMLHNTFMAPLRIVASGIGAKLSTGEGGQIVVRLGLDEAADPAGDGGMDIDTGKTRIGNSFYGWTMQYPSGLIPGSSGDESMATFSDSEDTYYLEIHAGSRISETADVDTLMDTLLTSARNSGETVLDQQVFPTAKVPYARIVTTDKDGSMWQERAYYGAGRIYTLYLASQTAKSYKDLQKYDALLNTFEPGFNREDKSIKDLSKVKNGMTETYNDDYGISMQIPAEWTADNSHRVYTGRGGTSLSIHAASAPAGLTLDSWAAQLQEQSKRTFLPEAFKWKGTTVVEASGEKALLQQAEYTYGGIWYQEKQLLLIKGGYRYLLDYSAPKELESGKDRFQDILTSLDIDFEGNAEILGSLEDYYFLSDTTRSVLKTSNNYQYTVSIPLYWTAINERYEQSQAEYQFPGGSFKLEADSSVDPDLTVWQLRSYYTEAAKSIKDFSLQSIDNVTLAGVPATVFRIHQTVNGVPQSKQVILFSDSSGQLYRITTTLNDTNGTPEQKAALEKAVQSFKFAK</sequence>
<comment type="caution">
    <text evidence="3">The sequence shown here is derived from an EMBL/GenBank/DDBJ whole genome shotgun (WGS) entry which is preliminary data.</text>
</comment>
<accession>A0A3S1B9E6</accession>
<dbReference type="Gene3D" id="3.40.1000.10">
    <property type="entry name" value="Mog1/PsbP, alpha/beta/alpha sandwich"/>
    <property type="match status" value="2"/>
</dbReference>
<organism evidence="3 4">
    <name type="scientific">Paenibacillus zeisoli</name>
    <dbReference type="NCBI Taxonomy" id="2496267"/>
    <lineage>
        <taxon>Bacteria</taxon>
        <taxon>Bacillati</taxon>
        <taxon>Bacillota</taxon>
        <taxon>Bacilli</taxon>
        <taxon>Bacillales</taxon>
        <taxon>Paenibacillaceae</taxon>
        <taxon>Paenibacillus</taxon>
    </lineage>
</organism>
<protein>
    <submittedName>
        <fullName evidence="3">Copper amine oxidase N-terminal domain-containing protein</fullName>
    </submittedName>
</protein>
<dbReference type="AlphaFoldDB" id="A0A3S1B9E6"/>
<dbReference type="SUPFAM" id="SSF55383">
    <property type="entry name" value="Copper amine oxidase, domain N"/>
    <property type="match status" value="1"/>
</dbReference>
<evidence type="ECO:0000313" key="3">
    <source>
        <dbReference type="EMBL" id="RUT33229.1"/>
    </source>
</evidence>
<gene>
    <name evidence="3" type="ORF">EJP77_06120</name>
</gene>
<feature type="chain" id="PRO_5018571588" evidence="1">
    <location>
        <begin position="30"/>
        <end position="634"/>
    </location>
</feature>
<reference evidence="3 4" key="1">
    <citation type="submission" date="2018-12" db="EMBL/GenBank/DDBJ databases">
        <authorList>
            <person name="Sun L."/>
            <person name="Chen Z."/>
        </authorList>
    </citation>
    <scope>NUCLEOTIDE SEQUENCE [LARGE SCALE GENOMIC DNA]</scope>
    <source>
        <strain evidence="3 4">3-5-3</strain>
    </source>
</reference>
<evidence type="ECO:0000259" key="2">
    <source>
        <dbReference type="Pfam" id="PF07833"/>
    </source>
</evidence>
<dbReference type="Pfam" id="PF07833">
    <property type="entry name" value="Cu_amine_oxidN1"/>
    <property type="match status" value="1"/>
</dbReference>
<dbReference type="RefSeq" id="WP_127198345.1">
    <property type="nucleotide sequence ID" value="NZ_RZNX01000002.1"/>
</dbReference>
<keyword evidence="1" id="KW-0732">Signal</keyword>
<dbReference type="InterPro" id="IPR036582">
    <property type="entry name" value="Mao_N_sf"/>
</dbReference>
<dbReference type="Gene3D" id="3.30.457.10">
    <property type="entry name" value="Copper amine oxidase-like, N-terminal domain"/>
    <property type="match status" value="1"/>
</dbReference>
<feature type="domain" description="Copper amine oxidase-like N-terminal" evidence="2">
    <location>
        <begin position="48"/>
        <end position="147"/>
    </location>
</feature>
<feature type="signal peptide" evidence="1">
    <location>
        <begin position="1"/>
        <end position="29"/>
    </location>
</feature>
<dbReference type="Proteomes" id="UP000272464">
    <property type="component" value="Unassembled WGS sequence"/>
</dbReference>
<name>A0A3S1B9E6_9BACL</name>
<evidence type="ECO:0000313" key="4">
    <source>
        <dbReference type="Proteomes" id="UP000272464"/>
    </source>
</evidence>
<evidence type="ECO:0000256" key="1">
    <source>
        <dbReference type="SAM" id="SignalP"/>
    </source>
</evidence>
<dbReference type="InterPro" id="IPR012854">
    <property type="entry name" value="Cu_amine_oxidase-like_N"/>
</dbReference>